<comment type="caution">
    <text evidence="1">The sequence shown here is derived from an EMBL/GenBank/DDBJ whole genome shotgun (WGS) entry which is preliminary data.</text>
</comment>
<accession>A0A835HJQ6</accession>
<keyword evidence="2" id="KW-1185">Reference proteome</keyword>
<dbReference type="Proteomes" id="UP000631114">
    <property type="component" value="Unassembled WGS sequence"/>
</dbReference>
<reference evidence="1 2" key="1">
    <citation type="submission" date="2020-10" db="EMBL/GenBank/DDBJ databases">
        <title>The Coptis chinensis genome and diversification of protoberbering-type alkaloids.</title>
        <authorList>
            <person name="Wang B."/>
            <person name="Shu S."/>
            <person name="Song C."/>
            <person name="Liu Y."/>
        </authorList>
    </citation>
    <scope>NUCLEOTIDE SEQUENCE [LARGE SCALE GENOMIC DNA]</scope>
    <source>
        <strain evidence="1">HL-2020</strain>
        <tissue evidence="1">Leaf</tissue>
    </source>
</reference>
<protein>
    <submittedName>
        <fullName evidence="1">Uncharacterized protein</fullName>
    </submittedName>
</protein>
<name>A0A835HJQ6_9MAGN</name>
<evidence type="ECO:0000313" key="2">
    <source>
        <dbReference type="Proteomes" id="UP000631114"/>
    </source>
</evidence>
<evidence type="ECO:0000313" key="1">
    <source>
        <dbReference type="EMBL" id="KAF9599599.1"/>
    </source>
</evidence>
<organism evidence="1 2">
    <name type="scientific">Coptis chinensis</name>
    <dbReference type="NCBI Taxonomy" id="261450"/>
    <lineage>
        <taxon>Eukaryota</taxon>
        <taxon>Viridiplantae</taxon>
        <taxon>Streptophyta</taxon>
        <taxon>Embryophyta</taxon>
        <taxon>Tracheophyta</taxon>
        <taxon>Spermatophyta</taxon>
        <taxon>Magnoliopsida</taxon>
        <taxon>Ranunculales</taxon>
        <taxon>Ranunculaceae</taxon>
        <taxon>Coptidoideae</taxon>
        <taxon>Coptis</taxon>
    </lineage>
</organism>
<sequence>MKGKPTPRAIIGERRSSKITKLATPKIQKDPTVIEESPTRVNPVMERVEDLKSKLENGCPSFVKPMTQSYLKGGTWLGSGYNIINGKLVSKGTVVLTQLERKAIFSGF</sequence>
<dbReference type="AlphaFoldDB" id="A0A835HJQ6"/>
<gene>
    <name evidence="1" type="ORF">IFM89_001095</name>
</gene>
<proteinExistence type="predicted"/>
<dbReference type="EMBL" id="JADFTS010000006">
    <property type="protein sequence ID" value="KAF9599599.1"/>
    <property type="molecule type" value="Genomic_DNA"/>
</dbReference>